<dbReference type="AlphaFoldDB" id="A0A0J6A4M3"/>
<reference evidence="1 2" key="1">
    <citation type="submission" date="2015-05" db="EMBL/GenBank/DDBJ databases">
        <title>Draft genome of Burkholderia cepacia LK29.</title>
        <authorList>
            <person name="Chan X.Y."/>
        </authorList>
    </citation>
    <scope>NUCLEOTIDE SEQUENCE [LARGE SCALE GENOMIC DNA]</scope>
    <source>
        <strain evidence="1 2">LK29</strain>
    </source>
</reference>
<dbReference type="PATRIC" id="fig|292.27.peg.1101"/>
<gene>
    <name evidence="1" type="ORF">VL15_07975</name>
</gene>
<proteinExistence type="predicted"/>
<protein>
    <submittedName>
        <fullName evidence="1">Uncharacterized protein</fullName>
    </submittedName>
</protein>
<sequence length="126" mass="13053">MSKQAINETTHLFATIGARTERGGQVSRVSTDATIDDLGLAVVGDIVGYEDGTEATIVDGAGFAAMWGNRPVALVGSQLSNGDRIVIATQDAFGITVRDGEEIPGLFDPAYSLILSDAVRAGGDRA</sequence>
<accession>A0A0J6A4M3</accession>
<evidence type="ECO:0000313" key="2">
    <source>
        <dbReference type="Proteomes" id="UP000036338"/>
    </source>
</evidence>
<dbReference type="InterPro" id="IPR008727">
    <property type="entry name" value="PAAR_motif"/>
</dbReference>
<dbReference type="EMBL" id="LDWR01000013">
    <property type="protein sequence ID" value="KML60730.1"/>
    <property type="molecule type" value="Genomic_DNA"/>
</dbReference>
<dbReference type="Pfam" id="PF05488">
    <property type="entry name" value="PAAR_motif"/>
    <property type="match status" value="1"/>
</dbReference>
<dbReference type="Proteomes" id="UP000036338">
    <property type="component" value="Unassembled WGS sequence"/>
</dbReference>
<name>A0A0J6A4M3_BURCE</name>
<dbReference type="RefSeq" id="WP_048244670.1">
    <property type="nucleotide sequence ID" value="NZ_LDWR01000013.1"/>
</dbReference>
<comment type="caution">
    <text evidence="1">The sequence shown here is derived from an EMBL/GenBank/DDBJ whole genome shotgun (WGS) entry which is preliminary data.</text>
</comment>
<organism evidence="1 2">
    <name type="scientific">Burkholderia cepacia</name>
    <name type="common">Pseudomonas cepacia</name>
    <dbReference type="NCBI Taxonomy" id="292"/>
    <lineage>
        <taxon>Bacteria</taxon>
        <taxon>Pseudomonadati</taxon>
        <taxon>Pseudomonadota</taxon>
        <taxon>Betaproteobacteria</taxon>
        <taxon>Burkholderiales</taxon>
        <taxon>Burkholderiaceae</taxon>
        <taxon>Burkholderia</taxon>
        <taxon>Burkholderia cepacia complex</taxon>
    </lineage>
</organism>
<evidence type="ECO:0000313" key="1">
    <source>
        <dbReference type="EMBL" id="KML60730.1"/>
    </source>
</evidence>